<gene>
    <name evidence="1" type="ORF">NBR_LOCUS15136</name>
</gene>
<proteinExistence type="predicted"/>
<dbReference type="EMBL" id="UYSL01021613">
    <property type="protein sequence ID" value="VDL78730.1"/>
    <property type="molecule type" value="Genomic_DNA"/>
</dbReference>
<dbReference type="Proteomes" id="UP000271162">
    <property type="component" value="Unassembled WGS sequence"/>
</dbReference>
<reference evidence="1 2" key="2">
    <citation type="submission" date="2018-11" db="EMBL/GenBank/DDBJ databases">
        <authorList>
            <consortium name="Pathogen Informatics"/>
        </authorList>
    </citation>
    <scope>NUCLEOTIDE SEQUENCE [LARGE SCALE GENOMIC DNA]</scope>
</reference>
<keyword evidence="2" id="KW-1185">Reference proteome</keyword>
<evidence type="ECO:0000313" key="1">
    <source>
        <dbReference type="EMBL" id="VDL78730.1"/>
    </source>
</evidence>
<evidence type="ECO:0000313" key="2">
    <source>
        <dbReference type="Proteomes" id="UP000271162"/>
    </source>
</evidence>
<accession>A0A0N4YEK4</accession>
<evidence type="ECO:0000313" key="3">
    <source>
        <dbReference type="WBParaSite" id="NBR_0001513501-mRNA-1"/>
    </source>
</evidence>
<dbReference type="WBParaSite" id="NBR_0001513501-mRNA-1">
    <property type="protein sequence ID" value="NBR_0001513501-mRNA-1"/>
    <property type="gene ID" value="NBR_0001513501"/>
</dbReference>
<organism evidence="3">
    <name type="scientific">Nippostrongylus brasiliensis</name>
    <name type="common">Rat hookworm</name>
    <dbReference type="NCBI Taxonomy" id="27835"/>
    <lineage>
        <taxon>Eukaryota</taxon>
        <taxon>Metazoa</taxon>
        <taxon>Ecdysozoa</taxon>
        <taxon>Nematoda</taxon>
        <taxon>Chromadorea</taxon>
        <taxon>Rhabditida</taxon>
        <taxon>Rhabditina</taxon>
        <taxon>Rhabditomorpha</taxon>
        <taxon>Strongyloidea</taxon>
        <taxon>Heligmosomidae</taxon>
        <taxon>Nippostrongylus</taxon>
    </lineage>
</organism>
<sequence length="66" mass="7240">MYHYGLSNIIFISHLNSSIILRAKIAVLQTEPIRPAADTTRWSLRSERSAVVMMSGAMGAGFDESA</sequence>
<reference evidence="3" key="1">
    <citation type="submission" date="2017-02" db="UniProtKB">
        <authorList>
            <consortium name="WormBaseParasite"/>
        </authorList>
    </citation>
    <scope>IDENTIFICATION</scope>
</reference>
<dbReference type="AlphaFoldDB" id="A0A0N4YEK4"/>
<name>A0A0N4YEK4_NIPBR</name>
<protein>
    <submittedName>
        <fullName evidence="1 3">Uncharacterized protein</fullName>
    </submittedName>
</protein>